<keyword evidence="2" id="KW-0408">Iron</keyword>
<dbReference type="InterPro" id="IPR011043">
    <property type="entry name" value="Gal_Oxase/kelch_b-propeller"/>
</dbReference>
<dbReference type="PANTHER" id="PTHR47435">
    <property type="entry name" value="KELCH REPEAT PROTEIN (AFU_ORTHOLOGUE AFUA_5G12780)"/>
    <property type="match status" value="1"/>
</dbReference>
<keyword evidence="1" id="KW-0677">Repeat</keyword>
<accession>A0A401G5L7</accession>
<dbReference type="Proteomes" id="UP000287166">
    <property type="component" value="Unassembled WGS sequence"/>
</dbReference>
<dbReference type="PANTHER" id="PTHR47435:SF4">
    <property type="entry name" value="KELCH REPEAT PROTEIN (AFU_ORTHOLOGUE AFUA_5G12780)"/>
    <property type="match status" value="1"/>
</dbReference>
<evidence type="ECO:0000313" key="4">
    <source>
        <dbReference type="Proteomes" id="UP000287166"/>
    </source>
</evidence>
<dbReference type="InterPro" id="IPR015915">
    <property type="entry name" value="Kelch-typ_b-propeller"/>
</dbReference>
<keyword evidence="4" id="KW-1185">Reference proteome</keyword>
<evidence type="ECO:0000256" key="1">
    <source>
        <dbReference type="ARBA" id="ARBA00022737"/>
    </source>
</evidence>
<gene>
    <name evidence="3" type="ORF">SCP_0103400</name>
</gene>
<organism evidence="3 4">
    <name type="scientific">Sparassis crispa</name>
    <dbReference type="NCBI Taxonomy" id="139825"/>
    <lineage>
        <taxon>Eukaryota</taxon>
        <taxon>Fungi</taxon>
        <taxon>Dikarya</taxon>
        <taxon>Basidiomycota</taxon>
        <taxon>Agaricomycotina</taxon>
        <taxon>Agaricomycetes</taxon>
        <taxon>Polyporales</taxon>
        <taxon>Sparassidaceae</taxon>
        <taxon>Sparassis</taxon>
    </lineage>
</organism>
<dbReference type="RefSeq" id="XP_027608378.1">
    <property type="nucleotide sequence ID" value="XM_027752577.1"/>
</dbReference>
<dbReference type="OrthoDB" id="10250130at2759"/>
<dbReference type="GeneID" id="38774382"/>
<dbReference type="GO" id="GO:0019760">
    <property type="term" value="P:glucosinolate metabolic process"/>
    <property type="evidence" value="ECO:0007669"/>
    <property type="project" value="UniProtKB-ARBA"/>
</dbReference>
<dbReference type="InParanoid" id="A0A401G5L7"/>
<proteinExistence type="predicted"/>
<dbReference type="Gene3D" id="2.120.10.80">
    <property type="entry name" value="Kelch-type beta propeller"/>
    <property type="match status" value="1"/>
</dbReference>
<evidence type="ECO:0000256" key="2">
    <source>
        <dbReference type="ARBA" id="ARBA00023004"/>
    </source>
</evidence>
<sequence>MPVARWSLLSKTPWIARSSHSVSVTKSGVVVVYGGELKPRTPVDSCTDGQEGIVKGSVHLFDLKDRSSQIAHRGWRTLSPASNAAKDATSGIPDARVGATIVCDGQSLYLWGGRGGVDMAPPDKAQVGIWRSEIKDDETSTVINWQRIPAVNEEQAPESRSFHTAVTYAGKIYIHAGCPTTGRLSALDSFDIATRTWKSLAPAPDPVRGGTSLAMASPNQGGVVLVRYGGFSGYELPSEAGSLDVYSIEEDKWFTVQPKADSEHGSPGSRSVHGFAPFQSTSPSLVDAVALLFHGERDASTLGHAGAGTFWHDVWLLTKQKADGVTDGWAWKKAEVTATNATSESILSVPEGRGWLGSTAWVDDKGNSRIVMHGGLLSSNERSDELWELQVE</sequence>
<dbReference type="Pfam" id="PF24681">
    <property type="entry name" value="Kelch_KLHDC2_KLHL20_DRC7"/>
    <property type="match status" value="1"/>
</dbReference>
<comment type="caution">
    <text evidence="3">The sequence shown here is derived from an EMBL/GenBank/DDBJ whole genome shotgun (WGS) entry which is preliminary data.</text>
</comment>
<protein>
    <recommendedName>
        <fullName evidence="5">Galactose oxidase</fullName>
    </recommendedName>
</protein>
<evidence type="ECO:0000313" key="3">
    <source>
        <dbReference type="EMBL" id="GBE77465.1"/>
    </source>
</evidence>
<dbReference type="AlphaFoldDB" id="A0A401G5L7"/>
<evidence type="ECO:0008006" key="5">
    <source>
        <dbReference type="Google" id="ProtNLM"/>
    </source>
</evidence>
<dbReference type="SUPFAM" id="SSF50965">
    <property type="entry name" value="Galactose oxidase, central domain"/>
    <property type="match status" value="1"/>
</dbReference>
<reference evidence="3 4" key="1">
    <citation type="journal article" date="2018" name="Sci. Rep.">
        <title>Genome sequence of the cauliflower mushroom Sparassis crispa (Hanabiratake) and its association with beneficial usage.</title>
        <authorList>
            <person name="Kiyama R."/>
            <person name="Furutani Y."/>
            <person name="Kawaguchi K."/>
            <person name="Nakanishi T."/>
        </authorList>
    </citation>
    <scope>NUCLEOTIDE SEQUENCE [LARGE SCALE GENOMIC DNA]</scope>
</reference>
<dbReference type="STRING" id="139825.A0A401G5L7"/>
<dbReference type="EMBL" id="BFAD01000001">
    <property type="protein sequence ID" value="GBE77465.1"/>
    <property type="molecule type" value="Genomic_DNA"/>
</dbReference>
<name>A0A401G5L7_9APHY</name>